<gene>
    <name evidence="2" type="ORF">FCN74_00490</name>
</gene>
<evidence type="ECO:0000256" key="1">
    <source>
        <dbReference type="ARBA" id="ARBA00022649"/>
    </source>
</evidence>
<organism evidence="2 3">
    <name type="scientific">Mesohalobacter halotolerans</name>
    <dbReference type="NCBI Taxonomy" id="1883405"/>
    <lineage>
        <taxon>Bacteria</taxon>
        <taxon>Pseudomonadati</taxon>
        <taxon>Bacteroidota</taxon>
        <taxon>Flavobacteriia</taxon>
        <taxon>Flavobacteriales</taxon>
        <taxon>Flavobacteriaceae</taxon>
        <taxon>Mesohalobacter</taxon>
    </lineage>
</organism>
<reference evidence="2 3" key="1">
    <citation type="submission" date="2019-04" db="EMBL/GenBank/DDBJ databases">
        <title>Psychroflexus halotolerans sp. nov., isolated from a marine solar saltern.</title>
        <authorList>
            <person name="Feng X."/>
        </authorList>
    </citation>
    <scope>NUCLEOTIDE SEQUENCE [LARGE SCALE GENOMIC DNA]</scope>
    <source>
        <strain evidence="2 3">WDS2C27</strain>
    </source>
</reference>
<comment type="caution">
    <text evidence="2">The sequence shown here is derived from an EMBL/GenBank/DDBJ whole genome shotgun (WGS) entry which is preliminary data.</text>
</comment>
<protein>
    <submittedName>
        <fullName evidence="2">Type II toxin-antitoxin system RelE/ParE family toxin</fullName>
    </submittedName>
</protein>
<sequence>MRQYKLSTKADADISDIYRYGINNFGITIAKSYLVGLHNISNKLKFYRELWRPYFHIIYGLYKYNYKSHVVFFTEEEDYIFIVRILQKNMDFESHL</sequence>
<dbReference type="Proteomes" id="UP000306552">
    <property type="component" value="Unassembled WGS sequence"/>
</dbReference>
<dbReference type="InterPro" id="IPR035093">
    <property type="entry name" value="RelE/ParE_toxin_dom_sf"/>
</dbReference>
<keyword evidence="1" id="KW-1277">Toxin-antitoxin system</keyword>
<dbReference type="AlphaFoldDB" id="A0A4U5TRP8"/>
<name>A0A4U5TRP8_9FLAO</name>
<dbReference type="RefSeq" id="WP_138930641.1">
    <property type="nucleotide sequence ID" value="NZ_SWMU01000001.1"/>
</dbReference>
<dbReference type="InterPro" id="IPR007712">
    <property type="entry name" value="RelE/ParE_toxin"/>
</dbReference>
<dbReference type="Pfam" id="PF05016">
    <property type="entry name" value="ParE_toxin"/>
    <property type="match status" value="1"/>
</dbReference>
<accession>A0A4U5TRP8</accession>
<keyword evidence="3" id="KW-1185">Reference proteome</keyword>
<proteinExistence type="predicted"/>
<evidence type="ECO:0000313" key="2">
    <source>
        <dbReference type="EMBL" id="TKS56937.1"/>
    </source>
</evidence>
<dbReference type="Gene3D" id="3.30.2310.20">
    <property type="entry name" value="RelE-like"/>
    <property type="match status" value="1"/>
</dbReference>
<evidence type="ECO:0000313" key="3">
    <source>
        <dbReference type="Proteomes" id="UP000306552"/>
    </source>
</evidence>
<dbReference type="EMBL" id="SWMU01000001">
    <property type="protein sequence ID" value="TKS56937.1"/>
    <property type="molecule type" value="Genomic_DNA"/>
</dbReference>
<dbReference type="OrthoDB" id="7173315at2"/>